<organism evidence="1 2">
    <name type="scientific">Paenibacillus baimaensis</name>
    <dbReference type="NCBI Taxonomy" id="2982185"/>
    <lineage>
        <taxon>Bacteria</taxon>
        <taxon>Bacillati</taxon>
        <taxon>Bacillota</taxon>
        <taxon>Bacilli</taxon>
        <taxon>Bacillales</taxon>
        <taxon>Paenibacillaceae</taxon>
        <taxon>Paenibacillus</taxon>
    </lineage>
</organism>
<dbReference type="InterPro" id="IPR015017">
    <property type="entry name" value="DUF1904"/>
</dbReference>
<dbReference type="InterPro" id="IPR014347">
    <property type="entry name" value="Tautomerase/MIF_sf"/>
</dbReference>
<keyword evidence="2" id="KW-1185">Reference proteome</keyword>
<dbReference type="SUPFAM" id="SSF55331">
    <property type="entry name" value="Tautomerase/MIF"/>
    <property type="match status" value="1"/>
</dbReference>
<name>A0ABT2US06_9BACL</name>
<evidence type="ECO:0000313" key="2">
    <source>
        <dbReference type="Proteomes" id="UP001652445"/>
    </source>
</evidence>
<comment type="caution">
    <text evidence="1">The sequence shown here is derived from an EMBL/GenBank/DDBJ whole genome shotgun (WGS) entry which is preliminary data.</text>
</comment>
<dbReference type="Gene3D" id="3.30.429.10">
    <property type="entry name" value="Macrophage Migration Inhibitory Factor"/>
    <property type="match status" value="1"/>
</dbReference>
<proteinExistence type="predicted"/>
<dbReference type="EMBL" id="JAOQIO010000116">
    <property type="protein sequence ID" value="MCU6797347.1"/>
    <property type="molecule type" value="Genomic_DNA"/>
</dbReference>
<dbReference type="Pfam" id="PF08921">
    <property type="entry name" value="DUF1904"/>
    <property type="match status" value="1"/>
</dbReference>
<accession>A0ABT2US06</accession>
<gene>
    <name evidence="1" type="ORF">OB236_34990</name>
</gene>
<dbReference type="RefSeq" id="WP_076231240.1">
    <property type="nucleotide sequence ID" value="NZ_JAOQIO010000116.1"/>
</dbReference>
<reference evidence="1 2" key="1">
    <citation type="submission" date="2022-09" db="EMBL/GenBank/DDBJ databases">
        <authorList>
            <person name="Han X.L."/>
            <person name="Wang Q."/>
            <person name="Lu T."/>
        </authorList>
    </citation>
    <scope>NUCLEOTIDE SEQUENCE [LARGE SCALE GENOMIC DNA]</scope>
    <source>
        <strain evidence="1 2">WQ 127069</strain>
    </source>
</reference>
<evidence type="ECO:0000313" key="1">
    <source>
        <dbReference type="EMBL" id="MCU6797347.1"/>
    </source>
</evidence>
<sequence length="123" mass="14306">MPYLRFKGFSNEYLHSVAPRLIEEFAQLVQIDKSMVKIETLLTEAISQVPLSLEILLFPRKQEVHDAVAAKFNQILRESGYEQVHIFFILLSPYVYYKNGEPIAHRQADEDTEPAFKHKLELS</sequence>
<dbReference type="Proteomes" id="UP001652445">
    <property type="component" value="Unassembled WGS sequence"/>
</dbReference>
<protein>
    <submittedName>
        <fullName evidence="1">DUF1904 domain-containing protein</fullName>
    </submittedName>
</protein>